<protein>
    <submittedName>
        <fullName evidence="1">Uncharacterized protein</fullName>
    </submittedName>
</protein>
<keyword evidence="2" id="KW-1185">Reference proteome</keyword>
<accession>A0A3M7M4L7</accession>
<gene>
    <name evidence="1" type="ORF">GMOD_00006211</name>
</gene>
<dbReference type="Proteomes" id="UP000265663">
    <property type="component" value="Unassembled WGS sequence"/>
</dbReference>
<dbReference type="AlphaFoldDB" id="A0A3M7M4L7"/>
<name>A0A3M7M4L7_9PLEO</name>
<reference evidence="1 2" key="1">
    <citation type="journal article" date="2014" name="PLoS ONE">
        <title>De novo Genome Assembly of the Fungal Plant Pathogen Pyrenophora semeniperda.</title>
        <authorList>
            <person name="Soliai M.M."/>
            <person name="Meyer S.E."/>
            <person name="Udall J.A."/>
            <person name="Elzinga D.E."/>
            <person name="Hermansen R.A."/>
            <person name="Bodily P.M."/>
            <person name="Hart A.A."/>
            <person name="Coleman C.E."/>
        </authorList>
    </citation>
    <scope>NUCLEOTIDE SEQUENCE [LARGE SCALE GENOMIC DNA]</scope>
    <source>
        <strain evidence="1 2">CCB06</strain>
        <tissue evidence="1">Mycelium</tissue>
    </source>
</reference>
<organism evidence="1 2">
    <name type="scientific">Pyrenophora seminiperda CCB06</name>
    <dbReference type="NCBI Taxonomy" id="1302712"/>
    <lineage>
        <taxon>Eukaryota</taxon>
        <taxon>Fungi</taxon>
        <taxon>Dikarya</taxon>
        <taxon>Ascomycota</taxon>
        <taxon>Pezizomycotina</taxon>
        <taxon>Dothideomycetes</taxon>
        <taxon>Pleosporomycetidae</taxon>
        <taxon>Pleosporales</taxon>
        <taxon>Pleosporineae</taxon>
        <taxon>Pleosporaceae</taxon>
        <taxon>Pyrenophora</taxon>
    </lineage>
</organism>
<evidence type="ECO:0000313" key="1">
    <source>
        <dbReference type="EMBL" id="RMZ69408.1"/>
    </source>
</evidence>
<proteinExistence type="predicted"/>
<dbReference type="EMBL" id="KE747818">
    <property type="protein sequence ID" value="RMZ69408.1"/>
    <property type="molecule type" value="Genomic_DNA"/>
</dbReference>
<sequence>MAHKVSANELVWKHPLLLLL</sequence>
<evidence type="ECO:0000313" key="2">
    <source>
        <dbReference type="Proteomes" id="UP000265663"/>
    </source>
</evidence>